<sequence>MPEAGIDVEQPVVAKANVAATASALKVAIVFLIPRHSVYIFNLETKLKDIEYLNRPPLVQAGRLFRANRLSIFLSHA</sequence>
<dbReference type="Proteomes" id="UP000182661">
    <property type="component" value="Unassembled WGS sequence"/>
</dbReference>
<reference evidence="1 2" key="1">
    <citation type="submission" date="2016-02" db="EMBL/GenBank/DDBJ databases">
        <title>Genome sequencing of a beta-galactosidase producing bacteria Rhizobium sp. 59.</title>
        <authorList>
            <person name="Wang D."/>
            <person name="Kot W."/>
            <person name="Qin Y."/>
            <person name="Hansen L."/>
            <person name="Naqvi K."/>
            <person name="Rensing C."/>
        </authorList>
    </citation>
    <scope>NUCLEOTIDE SEQUENCE [LARGE SCALE GENOMIC DNA]</scope>
    <source>
        <strain evidence="1 2">59</strain>
    </source>
</reference>
<proteinExistence type="predicted"/>
<gene>
    <name evidence="1" type="ORF">AX760_25210</name>
</gene>
<evidence type="ECO:0000313" key="2">
    <source>
        <dbReference type="Proteomes" id="UP000182661"/>
    </source>
</evidence>
<keyword evidence="2" id="KW-1185">Reference proteome</keyword>
<protein>
    <submittedName>
        <fullName evidence="1">Uncharacterized protein</fullName>
    </submittedName>
</protein>
<dbReference type="AlphaFoldDB" id="A0A657LYR8"/>
<organism evidence="1 2">
    <name type="scientific">Pararhizobium antarcticum</name>
    <dbReference type="NCBI Taxonomy" id="1798805"/>
    <lineage>
        <taxon>Bacteria</taxon>
        <taxon>Pseudomonadati</taxon>
        <taxon>Pseudomonadota</taxon>
        <taxon>Alphaproteobacteria</taxon>
        <taxon>Hyphomicrobiales</taxon>
        <taxon>Rhizobiaceae</taxon>
        <taxon>Rhizobium/Agrobacterium group</taxon>
        <taxon>Pararhizobium</taxon>
    </lineage>
</organism>
<comment type="caution">
    <text evidence="1">The sequence shown here is derived from an EMBL/GenBank/DDBJ whole genome shotgun (WGS) entry which is preliminary data.</text>
</comment>
<name>A0A657LYR8_9HYPH</name>
<accession>A0A657LYR8</accession>
<evidence type="ECO:0000313" key="1">
    <source>
        <dbReference type="EMBL" id="OJG00920.1"/>
    </source>
</evidence>
<dbReference type="EMBL" id="LSRP01000011">
    <property type="protein sequence ID" value="OJG00920.1"/>
    <property type="molecule type" value="Genomic_DNA"/>
</dbReference>